<reference evidence="1 2" key="1">
    <citation type="submission" date="2017-12" db="EMBL/GenBank/DDBJ databases">
        <title>Legionella sainthelensi LA01-117, whole genome sequence of a clinical isolate from New Zealand.</title>
        <authorList>
            <person name="Cree S.L."/>
            <person name="Slow S."/>
            <person name="Kennedy M.A."/>
            <person name="Murdoch D.R."/>
            <person name="Biggs P.J."/>
            <person name="Anderson T."/>
        </authorList>
    </citation>
    <scope>NUCLEOTIDE SEQUENCE [LARGE SCALE GENOMIC DNA]</scope>
    <source>
        <strain evidence="1 2">LA01-117</strain>
        <plasmid evidence="2">pLA01-117_113k</plasmid>
    </source>
</reference>
<sequence length="65" mass="7438">MRIYFSPEEISSAIATTGITGDKSVEKIPLSVICFVWRFKNESKIKISNEKNYLKGTLKKSVKKR</sequence>
<geneLocation type="plasmid" evidence="2">
    <name>pLA01-117_113k</name>
</geneLocation>
<organism evidence="1 2">
    <name type="scientific">Legionella sainthelensi</name>
    <dbReference type="NCBI Taxonomy" id="28087"/>
    <lineage>
        <taxon>Bacteria</taxon>
        <taxon>Pseudomonadati</taxon>
        <taxon>Pseudomonadota</taxon>
        <taxon>Gammaproteobacteria</taxon>
        <taxon>Legionellales</taxon>
        <taxon>Legionellaceae</taxon>
        <taxon>Legionella</taxon>
    </lineage>
</organism>
<evidence type="ECO:0000313" key="1">
    <source>
        <dbReference type="EMBL" id="AUH74200.1"/>
    </source>
</evidence>
<dbReference type="Proteomes" id="UP000234343">
    <property type="component" value="Plasmid pLA01-117_113k"/>
</dbReference>
<dbReference type="AlphaFoldDB" id="A0A2H5FRQ0"/>
<keyword evidence="1" id="KW-0614">Plasmid</keyword>
<proteinExistence type="predicted"/>
<accession>A0A2H5FRQ0</accession>
<keyword evidence="2" id="KW-1185">Reference proteome</keyword>
<protein>
    <submittedName>
        <fullName evidence="1">Uncharacterized protein</fullName>
    </submittedName>
</protein>
<dbReference type="EMBL" id="CP025493">
    <property type="protein sequence ID" value="AUH74200.1"/>
    <property type="molecule type" value="Genomic_DNA"/>
</dbReference>
<gene>
    <name evidence="1" type="ORF">CAB17_19840</name>
</gene>
<evidence type="ECO:0000313" key="2">
    <source>
        <dbReference type="Proteomes" id="UP000234343"/>
    </source>
</evidence>
<name>A0A2H5FRQ0_9GAMM</name>
<dbReference type="KEGG" id="lsh:CAB17_19840"/>